<keyword evidence="3" id="KW-1185">Reference proteome</keyword>
<dbReference type="Proteomes" id="UP001278766">
    <property type="component" value="Unassembled WGS sequence"/>
</dbReference>
<organism evidence="2 3">
    <name type="scientific">Chaetomium fimeti</name>
    <dbReference type="NCBI Taxonomy" id="1854472"/>
    <lineage>
        <taxon>Eukaryota</taxon>
        <taxon>Fungi</taxon>
        <taxon>Dikarya</taxon>
        <taxon>Ascomycota</taxon>
        <taxon>Pezizomycotina</taxon>
        <taxon>Sordariomycetes</taxon>
        <taxon>Sordariomycetidae</taxon>
        <taxon>Sordariales</taxon>
        <taxon>Chaetomiaceae</taxon>
        <taxon>Chaetomium</taxon>
    </lineage>
</organism>
<name>A0AAE0HMN7_9PEZI</name>
<comment type="caution">
    <text evidence="2">The sequence shown here is derived from an EMBL/GenBank/DDBJ whole genome shotgun (WGS) entry which is preliminary data.</text>
</comment>
<gene>
    <name evidence="2" type="ORF">B0H64DRAFT_388309</name>
</gene>
<dbReference type="RefSeq" id="XP_062662891.1">
    <property type="nucleotide sequence ID" value="XM_062803259.1"/>
</dbReference>
<feature type="compositionally biased region" description="Low complexity" evidence="1">
    <location>
        <begin position="66"/>
        <end position="75"/>
    </location>
</feature>
<feature type="compositionally biased region" description="Low complexity" evidence="1">
    <location>
        <begin position="1"/>
        <end position="23"/>
    </location>
</feature>
<proteinExistence type="predicted"/>
<reference evidence="2" key="2">
    <citation type="submission" date="2023-06" db="EMBL/GenBank/DDBJ databases">
        <authorList>
            <consortium name="Lawrence Berkeley National Laboratory"/>
            <person name="Haridas S."/>
            <person name="Hensen N."/>
            <person name="Bonometti L."/>
            <person name="Westerberg I."/>
            <person name="Brannstrom I.O."/>
            <person name="Guillou S."/>
            <person name="Cros-Aarteil S."/>
            <person name="Calhoun S."/>
            <person name="Kuo A."/>
            <person name="Mondo S."/>
            <person name="Pangilinan J."/>
            <person name="Riley R."/>
            <person name="Labutti K."/>
            <person name="Andreopoulos B."/>
            <person name="Lipzen A."/>
            <person name="Chen C."/>
            <person name="Yanf M."/>
            <person name="Daum C."/>
            <person name="Ng V."/>
            <person name="Clum A."/>
            <person name="Steindorff A."/>
            <person name="Ohm R."/>
            <person name="Martin F."/>
            <person name="Silar P."/>
            <person name="Natvig D."/>
            <person name="Lalanne C."/>
            <person name="Gautier V."/>
            <person name="Ament-Velasquez S.L."/>
            <person name="Kruys A."/>
            <person name="Hutchinson M.I."/>
            <person name="Powell A.J."/>
            <person name="Barry K."/>
            <person name="Miller A.N."/>
            <person name="Grigoriev I.V."/>
            <person name="Debuchy R."/>
            <person name="Gladieux P."/>
            <person name="Thoren M.H."/>
            <person name="Johannesson H."/>
        </authorList>
    </citation>
    <scope>NUCLEOTIDE SEQUENCE</scope>
    <source>
        <strain evidence="2">CBS 168.71</strain>
    </source>
</reference>
<evidence type="ECO:0000313" key="2">
    <source>
        <dbReference type="EMBL" id="KAK3299377.1"/>
    </source>
</evidence>
<dbReference type="EMBL" id="JAUEPN010000002">
    <property type="protein sequence ID" value="KAK3299377.1"/>
    <property type="molecule type" value="Genomic_DNA"/>
</dbReference>
<protein>
    <submittedName>
        <fullName evidence="2">Uncharacterized protein</fullName>
    </submittedName>
</protein>
<accession>A0AAE0HMN7</accession>
<evidence type="ECO:0000256" key="1">
    <source>
        <dbReference type="SAM" id="MobiDB-lite"/>
    </source>
</evidence>
<reference evidence="2" key="1">
    <citation type="journal article" date="2023" name="Mol. Phylogenet. Evol.">
        <title>Genome-scale phylogeny and comparative genomics of the fungal order Sordariales.</title>
        <authorList>
            <person name="Hensen N."/>
            <person name="Bonometti L."/>
            <person name="Westerberg I."/>
            <person name="Brannstrom I.O."/>
            <person name="Guillou S."/>
            <person name="Cros-Aarteil S."/>
            <person name="Calhoun S."/>
            <person name="Haridas S."/>
            <person name="Kuo A."/>
            <person name="Mondo S."/>
            <person name="Pangilinan J."/>
            <person name="Riley R."/>
            <person name="LaButti K."/>
            <person name="Andreopoulos B."/>
            <person name="Lipzen A."/>
            <person name="Chen C."/>
            <person name="Yan M."/>
            <person name="Daum C."/>
            <person name="Ng V."/>
            <person name="Clum A."/>
            <person name="Steindorff A."/>
            <person name="Ohm R.A."/>
            <person name="Martin F."/>
            <person name="Silar P."/>
            <person name="Natvig D.O."/>
            <person name="Lalanne C."/>
            <person name="Gautier V."/>
            <person name="Ament-Velasquez S.L."/>
            <person name="Kruys A."/>
            <person name="Hutchinson M.I."/>
            <person name="Powell A.J."/>
            <person name="Barry K."/>
            <person name="Miller A.N."/>
            <person name="Grigoriev I.V."/>
            <person name="Debuchy R."/>
            <person name="Gladieux P."/>
            <person name="Hiltunen Thoren M."/>
            <person name="Johannesson H."/>
        </authorList>
    </citation>
    <scope>NUCLEOTIDE SEQUENCE</scope>
    <source>
        <strain evidence="2">CBS 168.71</strain>
    </source>
</reference>
<evidence type="ECO:0000313" key="3">
    <source>
        <dbReference type="Proteomes" id="UP001278766"/>
    </source>
</evidence>
<sequence length="115" mass="12286">MQHQQQQQQQPQQHQQQQQQQQPLMWKPNASGGQNPQFPSVKHNNNPNQPTIPPPEVLQAIKQQEQRLPQGQGQVAQGGAGANGAGKTSGTAPALAASSAGYDGSGWGDDDGEFK</sequence>
<dbReference type="AlphaFoldDB" id="A0AAE0HMN7"/>
<dbReference type="GeneID" id="87840207"/>
<feature type="region of interest" description="Disordered" evidence="1">
    <location>
        <begin position="1"/>
        <end position="115"/>
    </location>
</feature>